<dbReference type="InterPro" id="IPR029060">
    <property type="entry name" value="PIN-like_dom_sf"/>
</dbReference>
<dbReference type="AlphaFoldDB" id="A0A318SPQ1"/>
<protein>
    <submittedName>
        <fullName evidence="2">Putative nucleic acid-binding protein</fullName>
    </submittedName>
</protein>
<keyword evidence="3" id="KW-1185">Reference proteome</keyword>
<comment type="caution">
    <text evidence="2">The sequence shown here is derived from an EMBL/GenBank/DDBJ whole genome shotgun (WGS) entry which is preliminary data.</text>
</comment>
<accession>A0A318SPQ1</accession>
<evidence type="ECO:0000259" key="1">
    <source>
        <dbReference type="Pfam" id="PF13470"/>
    </source>
</evidence>
<name>A0A318SPQ1_9BURK</name>
<reference evidence="2 3" key="1">
    <citation type="submission" date="2018-06" db="EMBL/GenBank/DDBJ databases">
        <title>Genomic Encyclopedia of Type Strains, Phase III (KMG-III): the genomes of soil and plant-associated and newly described type strains.</title>
        <authorList>
            <person name="Whitman W."/>
        </authorList>
    </citation>
    <scope>NUCLEOTIDE SEQUENCE [LARGE SCALE GENOMIC DNA]</scope>
    <source>
        <strain evidence="2 3">CECT 7646</strain>
    </source>
</reference>
<dbReference type="PANTHER" id="PTHR34610">
    <property type="entry name" value="SSL7007 PROTEIN"/>
    <property type="match status" value="1"/>
</dbReference>
<dbReference type="InterPro" id="IPR002850">
    <property type="entry name" value="PIN_toxin-like"/>
</dbReference>
<dbReference type="InterPro" id="IPR002716">
    <property type="entry name" value="PIN_dom"/>
</dbReference>
<proteinExistence type="predicted"/>
<dbReference type="Pfam" id="PF13470">
    <property type="entry name" value="PIN_3"/>
    <property type="match status" value="1"/>
</dbReference>
<organism evidence="2 3">
    <name type="scientific">Xylophilus ampelinus</name>
    <dbReference type="NCBI Taxonomy" id="54067"/>
    <lineage>
        <taxon>Bacteria</taxon>
        <taxon>Pseudomonadati</taxon>
        <taxon>Pseudomonadota</taxon>
        <taxon>Betaproteobacteria</taxon>
        <taxon>Burkholderiales</taxon>
        <taxon>Xylophilus</taxon>
    </lineage>
</organism>
<dbReference type="PANTHER" id="PTHR34610:SF3">
    <property type="entry name" value="SSL7007 PROTEIN"/>
    <property type="match status" value="1"/>
</dbReference>
<dbReference type="RefSeq" id="WP_110466880.1">
    <property type="nucleotide sequence ID" value="NZ_JAMOFZ010000031.1"/>
</dbReference>
<sequence length="158" mass="16999">MLAAAAQARPCLVLDTNIVLDVFVFDDTAAAPVRVALAAGSHDWIATDAMRGELARVLAYPQIAPRLAFYKLQADDVLARFDRHARIVPVAPKVAATCKDPDDQGFIDLAVAHRAQLLSKDRAVLCMRKRVLQHGARIGTVLDTAAVDPAVLLPLRAA</sequence>
<evidence type="ECO:0000313" key="3">
    <source>
        <dbReference type="Proteomes" id="UP000247540"/>
    </source>
</evidence>
<dbReference type="Proteomes" id="UP000247540">
    <property type="component" value="Unassembled WGS sequence"/>
</dbReference>
<dbReference type="OrthoDB" id="9802272at2"/>
<dbReference type="SUPFAM" id="SSF88723">
    <property type="entry name" value="PIN domain-like"/>
    <property type="match status" value="1"/>
</dbReference>
<evidence type="ECO:0000313" key="2">
    <source>
        <dbReference type="EMBL" id="PYE73781.1"/>
    </source>
</evidence>
<feature type="domain" description="PIN" evidence="1">
    <location>
        <begin position="12"/>
        <end position="118"/>
    </location>
</feature>
<gene>
    <name evidence="2" type="ORF">DFQ15_13218</name>
</gene>
<dbReference type="EMBL" id="QJTC01000032">
    <property type="protein sequence ID" value="PYE73781.1"/>
    <property type="molecule type" value="Genomic_DNA"/>
</dbReference>